<dbReference type="EMBL" id="CM042016">
    <property type="protein sequence ID" value="KAI3699652.1"/>
    <property type="molecule type" value="Genomic_DNA"/>
</dbReference>
<proteinExistence type="predicted"/>
<evidence type="ECO:0000313" key="2">
    <source>
        <dbReference type="Proteomes" id="UP001055811"/>
    </source>
</evidence>
<reference evidence="1 2" key="2">
    <citation type="journal article" date="2022" name="Mol. Ecol. Resour.">
        <title>The genomes of chicory, endive, great burdock and yacon provide insights into Asteraceae paleo-polyploidization history and plant inulin production.</title>
        <authorList>
            <person name="Fan W."/>
            <person name="Wang S."/>
            <person name="Wang H."/>
            <person name="Wang A."/>
            <person name="Jiang F."/>
            <person name="Liu H."/>
            <person name="Zhao H."/>
            <person name="Xu D."/>
            <person name="Zhang Y."/>
        </authorList>
    </citation>
    <scope>NUCLEOTIDE SEQUENCE [LARGE SCALE GENOMIC DNA]</scope>
    <source>
        <strain evidence="2">cv. Punajuju</strain>
        <tissue evidence="1">Leaves</tissue>
    </source>
</reference>
<comment type="caution">
    <text evidence="1">The sequence shown here is derived from an EMBL/GenBank/DDBJ whole genome shotgun (WGS) entry which is preliminary data.</text>
</comment>
<accession>A0ACB8ZNS4</accession>
<dbReference type="Proteomes" id="UP001055811">
    <property type="component" value="Linkage Group LG08"/>
</dbReference>
<name>A0ACB8ZNS4_CICIN</name>
<organism evidence="1 2">
    <name type="scientific">Cichorium intybus</name>
    <name type="common">Chicory</name>
    <dbReference type="NCBI Taxonomy" id="13427"/>
    <lineage>
        <taxon>Eukaryota</taxon>
        <taxon>Viridiplantae</taxon>
        <taxon>Streptophyta</taxon>
        <taxon>Embryophyta</taxon>
        <taxon>Tracheophyta</taxon>
        <taxon>Spermatophyta</taxon>
        <taxon>Magnoliopsida</taxon>
        <taxon>eudicotyledons</taxon>
        <taxon>Gunneridae</taxon>
        <taxon>Pentapetalae</taxon>
        <taxon>asterids</taxon>
        <taxon>campanulids</taxon>
        <taxon>Asterales</taxon>
        <taxon>Asteraceae</taxon>
        <taxon>Cichorioideae</taxon>
        <taxon>Cichorieae</taxon>
        <taxon>Cichoriinae</taxon>
        <taxon>Cichorium</taxon>
    </lineage>
</organism>
<reference evidence="2" key="1">
    <citation type="journal article" date="2022" name="Mol. Ecol. Resour.">
        <title>The genomes of chicory, endive, great burdock and yacon provide insights into Asteraceae palaeo-polyploidization history and plant inulin production.</title>
        <authorList>
            <person name="Fan W."/>
            <person name="Wang S."/>
            <person name="Wang H."/>
            <person name="Wang A."/>
            <person name="Jiang F."/>
            <person name="Liu H."/>
            <person name="Zhao H."/>
            <person name="Xu D."/>
            <person name="Zhang Y."/>
        </authorList>
    </citation>
    <scope>NUCLEOTIDE SEQUENCE [LARGE SCALE GENOMIC DNA]</scope>
    <source>
        <strain evidence="2">cv. Punajuju</strain>
    </source>
</reference>
<evidence type="ECO:0000313" key="1">
    <source>
        <dbReference type="EMBL" id="KAI3699652.1"/>
    </source>
</evidence>
<gene>
    <name evidence="1" type="ORF">L2E82_44076</name>
</gene>
<keyword evidence="2" id="KW-1185">Reference proteome</keyword>
<protein>
    <submittedName>
        <fullName evidence="1">Uncharacterized protein</fullName>
    </submittedName>
</protein>
<sequence length="114" mass="12304">MYYLVRSMLPKSYPLLPSFFSYKAGSTSKVLQTHQINPITSKESTTSTMCYKVECKKCGLTGWGGCGEHLRPLYAGIDKGKHCMCRAWPGVVIPSSDKPSGSTTATATTTTATA</sequence>